<dbReference type="OrthoDB" id="9794601at2"/>
<dbReference type="PANTHER" id="PTHR11927:SF9">
    <property type="entry name" value="L-FUCOSYLTRANSFERASE"/>
    <property type="match status" value="1"/>
</dbReference>
<accession>A0A2S6H8C5</accession>
<evidence type="ECO:0000313" key="3">
    <source>
        <dbReference type="EMBL" id="PPK73725.1"/>
    </source>
</evidence>
<dbReference type="GO" id="GO:0016020">
    <property type="term" value="C:membrane"/>
    <property type="evidence" value="ECO:0007669"/>
    <property type="project" value="InterPro"/>
</dbReference>
<keyword evidence="2 3" id="KW-0808">Transferase</keyword>
<dbReference type="Pfam" id="PF01531">
    <property type="entry name" value="Glyco_transf_11"/>
    <property type="match status" value="1"/>
</dbReference>
<dbReference type="InterPro" id="IPR002516">
    <property type="entry name" value="Glyco_trans_11"/>
</dbReference>
<dbReference type="PANTHER" id="PTHR11927">
    <property type="entry name" value="GALACTOSIDE 2-L-FUCOSYLTRANSFERASE"/>
    <property type="match status" value="1"/>
</dbReference>
<dbReference type="CDD" id="cd11301">
    <property type="entry name" value="Fut1_Fut2_like"/>
    <property type="match status" value="1"/>
</dbReference>
<evidence type="ECO:0000256" key="1">
    <source>
        <dbReference type="ARBA" id="ARBA00022676"/>
    </source>
</evidence>
<sequence length="292" mass="34149">MVVSHILGGIGNQMFQYAAGRALSLANSQKLLLDLGDFSDYRLHHGFELSRVFNVIAERAEVSTVRQLLGWRANRLVKKVLRRPQFAGLRGKKFVVEPHFNYWSDFFNLNDDCYLFGYWQSERYFKPFESVIRRDFTFREPLAGRNSELALEIANTQSISLHVRRGDYVSDSKTGKIMEVCSSDYYHKAIGYIAERVERPVFYVFSDDMEWVRQNLTVEFPCIYVDHNRQAESYRDMQLMSLCKHHVIANSTFSWWGAWLNPSPEKLVVAPGSWFCNGNDDRDLMPNEWIRL</sequence>
<comment type="caution">
    <text evidence="3">The sequence shown here is derived from an EMBL/GenBank/DDBJ whole genome shotgun (WGS) entry which is preliminary data.</text>
</comment>
<gene>
    <name evidence="3" type="ORF">B0F88_101255</name>
</gene>
<keyword evidence="1" id="KW-0328">Glycosyltransferase</keyword>
<dbReference type="GO" id="GO:0005975">
    <property type="term" value="P:carbohydrate metabolic process"/>
    <property type="evidence" value="ECO:0007669"/>
    <property type="project" value="InterPro"/>
</dbReference>
<evidence type="ECO:0000256" key="2">
    <source>
        <dbReference type="ARBA" id="ARBA00022679"/>
    </source>
</evidence>
<evidence type="ECO:0000313" key="4">
    <source>
        <dbReference type="Proteomes" id="UP000238071"/>
    </source>
</evidence>
<keyword evidence="4" id="KW-1185">Reference proteome</keyword>
<proteinExistence type="predicted"/>
<dbReference type="EMBL" id="PTIY01000001">
    <property type="protein sequence ID" value="PPK73725.1"/>
    <property type="molecule type" value="Genomic_DNA"/>
</dbReference>
<dbReference type="AlphaFoldDB" id="A0A2S6H8C5"/>
<dbReference type="RefSeq" id="WP_104422117.1">
    <property type="nucleotide sequence ID" value="NZ_PTIY01000001.1"/>
</dbReference>
<organism evidence="3 4">
    <name type="scientific">Methylobacter tundripaludum</name>
    <dbReference type="NCBI Taxonomy" id="173365"/>
    <lineage>
        <taxon>Bacteria</taxon>
        <taxon>Pseudomonadati</taxon>
        <taxon>Pseudomonadota</taxon>
        <taxon>Gammaproteobacteria</taxon>
        <taxon>Methylococcales</taxon>
        <taxon>Methylococcaceae</taxon>
        <taxon>Methylobacter</taxon>
    </lineage>
</organism>
<dbReference type="GO" id="GO:0008107">
    <property type="term" value="F:galactoside 2-alpha-L-fucosyltransferase activity"/>
    <property type="evidence" value="ECO:0007669"/>
    <property type="project" value="InterPro"/>
</dbReference>
<name>A0A2S6H8C5_9GAMM</name>
<protein>
    <submittedName>
        <fullName evidence="3">Glycosyl transferase family 11</fullName>
    </submittedName>
</protein>
<dbReference type="Gene3D" id="3.40.50.11350">
    <property type="match status" value="1"/>
</dbReference>
<dbReference type="Proteomes" id="UP000238071">
    <property type="component" value="Unassembled WGS sequence"/>
</dbReference>
<reference evidence="3 4" key="1">
    <citation type="submission" date="2018-02" db="EMBL/GenBank/DDBJ databases">
        <title>Subsurface microbial communities from deep shales in Ohio and West Virginia, USA.</title>
        <authorList>
            <person name="Wrighton K."/>
        </authorList>
    </citation>
    <scope>NUCLEOTIDE SEQUENCE [LARGE SCALE GENOMIC DNA]</scope>
    <source>
        <strain evidence="3 4">OWC-G53F</strain>
    </source>
</reference>